<organism evidence="7 8">
    <name type="scientific">Candidatus Venteria ishoeyi</name>
    <dbReference type="NCBI Taxonomy" id="1899563"/>
    <lineage>
        <taxon>Bacteria</taxon>
        <taxon>Pseudomonadati</taxon>
        <taxon>Pseudomonadota</taxon>
        <taxon>Gammaproteobacteria</taxon>
        <taxon>Thiotrichales</taxon>
        <taxon>Thiotrichaceae</taxon>
        <taxon>Venteria</taxon>
    </lineage>
</organism>
<proteinExistence type="predicted"/>
<feature type="transmembrane region" description="Helical" evidence="5">
    <location>
        <begin position="443"/>
        <end position="463"/>
    </location>
</feature>
<evidence type="ECO:0000256" key="1">
    <source>
        <dbReference type="ARBA" id="ARBA00004141"/>
    </source>
</evidence>
<keyword evidence="7" id="KW-0436">Ligase</keyword>
<dbReference type="GO" id="GO:0016020">
    <property type="term" value="C:membrane"/>
    <property type="evidence" value="ECO:0007669"/>
    <property type="project" value="UniProtKB-SubCell"/>
</dbReference>
<evidence type="ECO:0000313" key="7">
    <source>
        <dbReference type="EMBL" id="SEH08560.1"/>
    </source>
</evidence>
<feature type="transmembrane region" description="Helical" evidence="5">
    <location>
        <begin position="292"/>
        <end position="314"/>
    </location>
</feature>
<reference evidence="7 8" key="1">
    <citation type="submission" date="2016-10" db="EMBL/GenBank/DDBJ databases">
        <authorList>
            <person name="de Groot N.N."/>
        </authorList>
    </citation>
    <scope>NUCLEOTIDE SEQUENCE [LARGE SCALE GENOMIC DNA]</scope>
    <source>
        <strain evidence="7">MBHS1</strain>
    </source>
</reference>
<dbReference type="Proteomes" id="UP000236724">
    <property type="component" value="Unassembled WGS sequence"/>
</dbReference>
<dbReference type="InterPro" id="IPR011990">
    <property type="entry name" value="TPR-like_helical_dom_sf"/>
</dbReference>
<feature type="transmembrane region" description="Helical" evidence="5">
    <location>
        <begin position="484"/>
        <end position="505"/>
    </location>
</feature>
<evidence type="ECO:0000256" key="2">
    <source>
        <dbReference type="ARBA" id="ARBA00022692"/>
    </source>
</evidence>
<keyword evidence="8" id="KW-1185">Reference proteome</keyword>
<dbReference type="SUPFAM" id="SSF48452">
    <property type="entry name" value="TPR-like"/>
    <property type="match status" value="1"/>
</dbReference>
<feature type="transmembrane region" description="Helical" evidence="5">
    <location>
        <begin position="419"/>
        <end position="437"/>
    </location>
</feature>
<feature type="transmembrane region" description="Helical" evidence="5">
    <location>
        <begin position="154"/>
        <end position="183"/>
    </location>
</feature>
<feature type="transmembrane region" description="Helical" evidence="5">
    <location>
        <begin position="7"/>
        <end position="27"/>
    </location>
</feature>
<feature type="domain" description="O-antigen ligase-related" evidence="6">
    <location>
        <begin position="250"/>
        <end position="394"/>
    </location>
</feature>
<dbReference type="RefSeq" id="WP_177428659.1">
    <property type="nucleotide sequence ID" value="NZ_FMSV02000553.1"/>
</dbReference>
<dbReference type="InterPro" id="IPR051533">
    <property type="entry name" value="WaaL-like"/>
</dbReference>
<dbReference type="PANTHER" id="PTHR37422">
    <property type="entry name" value="TEICHURONIC ACID BIOSYNTHESIS PROTEIN TUAE"/>
    <property type="match status" value="1"/>
</dbReference>
<feature type="transmembrane region" description="Helical" evidence="5">
    <location>
        <begin position="267"/>
        <end position="285"/>
    </location>
</feature>
<dbReference type="EMBL" id="FMSV02000553">
    <property type="protein sequence ID" value="SEH08560.1"/>
    <property type="molecule type" value="Genomic_DNA"/>
</dbReference>
<comment type="subcellular location">
    <subcellularLocation>
        <location evidence="1">Membrane</location>
        <topology evidence="1">Multi-pass membrane protein</topology>
    </subcellularLocation>
</comment>
<gene>
    <name evidence="7" type="ORF">MBHS_04452</name>
</gene>
<dbReference type="AlphaFoldDB" id="A0A1H6FER4"/>
<feature type="transmembrane region" description="Helical" evidence="5">
    <location>
        <begin position="242"/>
        <end position="261"/>
    </location>
</feature>
<protein>
    <submittedName>
        <fullName evidence="7">O-Antigen ligase</fullName>
    </submittedName>
</protein>
<feature type="transmembrane region" description="Helical" evidence="5">
    <location>
        <begin position="128"/>
        <end position="147"/>
    </location>
</feature>
<keyword evidence="2 5" id="KW-0812">Transmembrane</keyword>
<dbReference type="Pfam" id="PF04932">
    <property type="entry name" value="Wzy_C"/>
    <property type="match status" value="1"/>
</dbReference>
<evidence type="ECO:0000259" key="6">
    <source>
        <dbReference type="Pfam" id="PF04932"/>
    </source>
</evidence>
<evidence type="ECO:0000256" key="4">
    <source>
        <dbReference type="ARBA" id="ARBA00023136"/>
    </source>
</evidence>
<evidence type="ECO:0000313" key="8">
    <source>
        <dbReference type="Proteomes" id="UP000236724"/>
    </source>
</evidence>
<accession>A0A1H6FER4</accession>
<dbReference type="Gene3D" id="1.25.40.10">
    <property type="entry name" value="Tetratricopeptide repeat domain"/>
    <property type="match status" value="1"/>
</dbReference>
<dbReference type="GO" id="GO:0016874">
    <property type="term" value="F:ligase activity"/>
    <property type="evidence" value="ECO:0007669"/>
    <property type="project" value="UniProtKB-KW"/>
</dbReference>
<feature type="transmembrane region" description="Helical" evidence="5">
    <location>
        <begin position="33"/>
        <end position="52"/>
    </location>
</feature>
<dbReference type="InterPro" id="IPR007016">
    <property type="entry name" value="O-antigen_ligase-rel_domated"/>
</dbReference>
<sequence>MPVQSFSFISSNQCLALLLLLLVWLPLPWGSNAVWAESLMLVALCGIALLWLKHYWQGHQFISPVIQKSALILILWGLWLVYITFQIIPLPIAILQYLSPQALYWQQQVYPELQWGYLSLDWSASWRGLLRSISYVLLFTLVLLTVQSQRQVRWLVYALLVSGVFQAVYGSIMTLSGLELGFIYEKQHYRGVATGTFVNRNHLAGYLVMCLALGIGLLMSLLDDKSWSHWRQLLRHFVEWLLSNKMLIRIALVLMVITLVLTHSRMGNSSFFAALLIASVIALFLSRRAPRATVILLISLIIIDVSIVGTWFGLEKIAKRLEQTSLTQETRDEVDFESLTYWQDYPITGSGLGSYYGLFRPYQQQKSGAEFYEHAHNDYLEFATETGLIGISLLGLILLSTLTLVLTTQYRRRTPLFRGLATAVTMSIIALLIHSTVDFNLQIPANAATFVVVLALGWIVSYLPRTRRSSRKSLRPQLNWQKKFLLLIVAGTLLGLAINAVRWGAADFYAKEAYAYTVKFSEKQGNSTIDDWQAAYQAAQTALAFNANDADVYHRIGILYSLAADYLADSKEQQQLYREKALLHYQLSLSLRPTFSAVWANLAVVKYKQGQFDALFEQALVNAAKTGGWQVYPMQLVVELGINSWFRLSGAGRQMVINTLVRSLQLKKIAKITATMLRNSRYRLALCRTGDLPESIELLCKK</sequence>
<dbReference type="PANTHER" id="PTHR37422:SF13">
    <property type="entry name" value="LIPOPOLYSACCHARIDE BIOSYNTHESIS PROTEIN PA4999-RELATED"/>
    <property type="match status" value="1"/>
</dbReference>
<keyword evidence="3 5" id="KW-1133">Transmembrane helix</keyword>
<evidence type="ECO:0000256" key="3">
    <source>
        <dbReference type="ARBA" id="ARBA00022989"/>
    </source>
</evidence>
<evidence type="ECO:0000256" key="5">
    <source>
        <dbReference type="SAM" id="Phobius"/>
    </source>
</evidence>
<feature type="transmembrane region" description="Helical" evidence="5">
    <location>
        <begin position="203"/>
        <end position="222"/>
    </location>
</feature>
<feature type="transmembrane region" description="Helical" evidence="5">
    <location>
        <begin position="73"/>
        <end position="98"/>
    </location>
</feature>
<keyword evidence="4 5" id="KW-0472">Membrane</keyword>
<feature type="transmembrane region" description="Helical" evidence="5">
    <location>
        <begin position="387"/>
        <end position="407"/>
    </location>
</feature>
<name>A0A1H6FER4_9GAMM</name>